<gene>
    <name evidence="1" type="ORF">J1N51_09465</name>
</gene>
<dbReference type="KEGG" id="psym:J1N51_09465"/>
<dbReference type="AlphaFoldDB" id="A0A975HHF0"/>
<evidence type="ECO:0000313" key="1">
    <source>
        <dbReference type="EMBL" id="QTH62983.1"/>
    </source>
</evidence>
<dbReference type="RefSeq" id="WP_208830735.1">
    <property type="nucleotide sequence ID" value="NZ_CP072110.1"/>
</dbReference>
<organism evidence="1 2">
    <name type="scientific">Psychrosphaera ytuae</name>
    <dbReference type="NCBI Taxonomy" id="2820710"/>
    <lineage>
        <taxon>Bacteria</taxon>
        <taxon>Pseudomonadati</taxon>
        <taxon>Pseudomonadota</taxon>
        <taxon>Gammaproteobacteria</taxon>
        <taxon>Alteromonadales</taxon>
        <taxon>Pseudoalteromonadaceae</taxon>
        <taxon>Psychrosphaera</taxon>
    </lineage>
</organism>
<evidence type="ECO:0008006" key="3">
    <source>
        <dbReference type="Google" id="ProtNLM"/>
    </source>
</evidence>
<dbReference type="PROSITE" id="PS51257">
    <property type="entry name" value="PROKAR_LIPOPROTEIN"/>
    <property type="match status" value="1"/>
</dbReference>
<dbReference type="InterPro" id="IPR010438">
    <property type="entry name" value="Lambda_Bor"/>
</dbReference>
<reference evidence="1" key="1">
    <citation type="submission" date="2021-03" db="EMBL/GenBank/DDBJ databases">
        <title>Description of Psychrosphaera ytuae sp. nov. isolated from deep sea sediment of South China Sea.</title>
        <authorList>
            <person name="Zhang J."/>
            <person name="Xu X.-D."/>
        </authorList>
    </citation>
    <scope>NUCLEOTIDE SEQUENCE</scope>
    <source>
        <strain evidence="1">MTZ26</strain>
    </source>
</reference>
<name>A0A975HHF0_9GAMM</name>
<sequence>MRILLSILAVVLTSGCTTIHFDNGPVDNLKTTIETEDWHHNVALDLYELSKPVVVSDKCKNKEWVTVTTEETFINGLAASVVNNAGPIWYPKTIRVTCQVD</sequence>
<dbReference type="EMBL" id="CP072110">
    <property type="protein sequence ID" value="QTH62983.1"/>
    <property type="molecule type" value="Genomic_DNA"/>
</dbReference>
<proteinExistence type="predicted"/>
<accession>A0A975HHF0</accession>
<keyword evidence="2" id="KW-1185">Reference proteome</keyword>
<evidence type="ECO:0000313" key="2">
    <source>
        <dbReference type="Proteomes" id="UP000682739"/>
    </source>
</evidence>
<dbReference type="Pfam" id="PF06291">
    <property type="entry name" value="Lambda_Bor"/>
    <property type="match status" value="1"/>
</dbReference>
<dbReference type="Proteomes" id="UP000682739">
    <property type="component" value="Chromosome"/>
</dbReference>
<protein>
    <recommendedName>
        <fullName evidence="3">Lipoprotein</fullName>
    </recommendedName>
</protein>